<dbReference type="PANTHER" id="PTHR24141">
    <property type="entry name" value="2-5A-DEPENDENT RIBONUCLEASE"/>
    <property type="match status" value="1"/>
</dbReference>
<dbReference type="GO" id="GO:0006396">
    <property type="term" value="P:RNA processing"/>
    <property type="evidence" value="ECO:0007669"/>
    <property type="project" value="TreeGrafter"/>
</dbReference>
<dbReference type="GO" id="GO:0003723">
    <property type="term" value="F:RNA binding"/>
    <property type="evidence" value="ECO:0007669"/>
    <property type="project" value="TreeGrafter"/>
</dbReference>
<evidence type="ECO:0000256" key="3">
    <source>
        <dbReference type="PROSITE-ProRule" id="PRU00023"/>
    </source>
</evidence>
<evidence type="ECO:0000256" key="2">
    <source>
        <dbReference type="ARBA" id="ARBA00023043"/>
    </source>
</evidence>
<name>A0A9N9VA08_9HYPO</name>
<dbReference type="Gene3D" id="1.25.40.20">
    <property type="entry name" value="Ankyrin repeat-containing domain"/>
    <property type="match status" value="2"/>
</dbReference>
<dbReference type="PANTHER" id="PTHR24141:SF1">
    <property type="entry name" value="2-5A-DEPENDENT RIBONUCLEASE"/>
    <property type="match status" value="1"/>
</dbReference>
<evidence type="ECO:0000256" key="1">
    <source>
        <dbReference type="ARBA" id="ARBA00022737"/>
    </source>
</evidence>
<organism evidence="4 5">
    <name type="scientific">Clonostachys rhizophaga</name>
    <dbReference type="NCBI Taxonomy" id="160324"/>
    <lineage>
        <taxon>Eukaryota</taxon>
        <taxon>Fungi</taxon>
        <taxon>Dikarya</taxon>
        <taxon>Ascomycota</taxon>
        <taxon>Pezizomycotina</taxon>
        <taxon>Sordariomycetes</taxon>
        <taxon>Hypocreomycetidae</taxon>
        <taxon>Hypocreales</taxon>
        <taxon>Bionectriaceae</taxon>
        <taxon>Clonostachys</taxon>
    </lineage>
</organism>
<keyword evidence="2 3" id="KW-0040">ANK repeat</keyword>
<evidence type="ECO:0000313" key="5">
    <source>
        <dbReference type="Proteomes" id="UP000696573"/>
    </source>
</evidence>
<sequence length="307" mass="32766">MVKLTIEESQLRTLSARLLTACKQGSVSTVRSIIPTLYPATSSSAATAAAIATSSIVPPLTIPLATAASHGQATVLKYLLTSPPCSTSRTPWSPDFSTPISSLPDEWKEAQYSCLVPLYAVKSKSPSVVQALLDAGMHVDEDIEKMGPPLSIAIRTQSSEMVNFLLEKGADVNGVEWIPPVRFLASAAKLPSLDVLAALLDHGATLPGSHALRTAAGAGNIGAVEMLLERGADIDEVHEWEIYGDEMDIIGTALHEAVENDQAEMVKFLLKRDAKRDVKNGRGETAMDVAEKDNKLEILKILDGNIA</sequence>
<feature type="repeat" description="ANK" evidence="3">
    <location>
        <begin position="207"/>
        <end position="239"/>
    </location>
</feature>
<feature type="repeat" description="ANK" evidence="3">
    <location>
        <begin position="252"/>
        <end position="281"/>
    </location>
</feature>
<dbReference type="SUPFAM" id="SSF48403">
    <property type="entry name" value="Ankyrin repeat"/>
    <property type="match status" value="1"/>
</dbReference>
<evidence type="ECO:0000313" key="4">
    <source>
        <dbReference type="EMBL" id="CAH0021301.1"/>
    </source>
</evidence>
<accession>A0A9N9VA08</accession>
<dbReference type="OrthoDB" id="5137097at2759"/>
<keyword evidence="1" id="KW-0677">Repeat</keyword>
<gene>
    <name evidence="4" type="ORF">CRHIZ90672A_00011140</name>
</gene>
<feature type="repeat" description="ANK" evidence="3">
    <location>
        <begin position="145"/>
        <end position="177"/>
    </location>
</feature>
<dbReference type="Pfam" id="PF12796">
    <property type="entry name" value="Ank_2"/>
    <property type="match status" value="1"/>
</dbReference>
<dbReference type="Proteomes" id="UP000696573">
    <property type="component" value="Unassembled WGS sequence"/>
</dbReference>
<dbReference type="EMBL" id="CABFNQ020000653">
    <property type="protein sequence ID" value="CAH0021301.1"/>
    <property type="molecule type" value="Genomic_DNA"/>
</dbReference>
<dbReference type="InterPro" id="IPR002110">
    <property type="entry name" value="Ankyrin_rpt"/>
</dbReference>
<dbReference type="InterPro" id="IPR036770">
    <property type="entry name" value="Ankyrin_rpt-contain_sf"/>
</dbReference>
<reference evidence="4" key="1">
    <citation type="submission" date="2021-10" db="EMBL/GenBank/DDBJ databases">
        <authorList>
            <person name="Piombo E."/>
        </authorList>
    </citation>
    <scope>NUCLEOTIDE SEQUENCE</scope>
</reference>
<proteinExistence type="predicted"/>
<dbReference type="SMART" id="SM00248">
    <property type="entry name" value="ANK"/>
    <property type="match status" value="5"/>
</dbReference>
<evidence type="ECO:0008006" key="6">
    <source>
        <dbReference type="Google" id="ProtNLM"/>
    </source>
</evidence>
<dbReference type="GO" id="GO:0004540">
    <property type="term" value="F:RNA nuclease activity"/>
    <property type="evidence" value="ECO:0007669"/>
    <property type="project" value="TreeGrafter"/>
</dbReference>
<dbReference type="Pfam" id="PF13857">
    <property type="entry name" value="Ank_5"/>
    <property type="match status" value="1"/>
</dbReference>
<dbReference type="AlphaFoldDB" id="A0A9N9VA08"/>
<dbReference type="PROSITE" id="PS50297">
    <property type="entry name" value="ANK_REP_REGION"/>
    <property type="match status" value="3"/>
</dbReference>
<protein>
    <recommendedName>
        <fullName evidence="6">Ankyrin</fullName>
    </recommendedName>
</protein>
<dbReference type="PROSITE" id="PS50088">
    <property type="entry name" value="ANK_REPEAT"/>
    <property type="match status" value="3"/>
</dbReference>
<dbReference type="Pfam" id="PF00023">
    <property type="entry name" value="Ank"/>
    <property type="match status" value="1"/>
</dbReference>
<keyword evidence="5" id="KW-1185">Reference proteome</keyword>
<comment type="caution">
    <text evidence="4">The sequence shown here is derived from an EMBL/GenBank/DDBJ whole genome shotgun (WGS) entry which is preliminary data.</text>
</comment>